<organism evidence="1 2">
    <name type="scientific">Ligilactobacillus pabuli</name>
    <dbReference type="NCBI Taxonomy" id="2886039"/>
    <lineage>
        <taxon>Bacteria</taxon>
        <taxon>Bacillati</taxon>
        <taxon>Bacillota</taxon>
        <taxon>Bacilli</taxon>
        <taxon>Lactobacillales</taxon>
        <taxon>Lactobacillaceae</taxon>
        <taxon>Ligilactobacillus</taxon>
    </lineage>
</organism>
<proteinExistence type="predicted"/>
<dbReference type="RefSeq" id="WP_244054520.1">
    <property type="nucleotide sequence ID" value="NZ_BQXH01000003.1"/>
</dbReference>
<dbReference type="Proteomes" id="UP001055149">
    <property type="component" value="Unassembled WGS sequence"/>
</dbReference>
<protein>
    <submittedName>
        <fullName evidence="1">Uncharacterized protein</fullName>
    </submittedName>
</protein>
<gene>
    <name evidence="1" type="ORF">LPAF129_04280</name>
</gene>
<dbReference type="EMBL" id="BQXH01000003">
    <property type="protein sequence ID" value="GKS80743.1"/>
    <property type="molecule type" value="Genomic_DNA"/>
</dbReference>
<name>A0ABQ5JFW3_9LACO</name>
<evidence type="ECO:0000313" key="1">
    <source>
        <dbReference type="EMBL" id="GKS80743.1"/>
    </source>
</evidence>
<keyword evidence="2" id="KW-1185">Reference proteome</keyword>
<reference evidence="1" key="1">
    <citation type="journal article" date="2022" name="Int. J. Syst. Evol. Microbiol.">
        <title>A novel species of lactic acid bacteria, Ligilactobacillus pabuli sp. nov., isolated from alfalfa silage.</title>
        <authorList>
            <person name="Tohno M."/>
            <person name="Tanizawa Y."/>
            <person name="Sawada H."/>
            <person name="Sakamoto M."/>
            <person name="Ohkuma M."/>
            <person name="Kobayashi H."/>
        </authorList>
    </citation>
    <scope>NUCLEOTIDE SEQUENCE</scope>
    <source>
        <strain evidence="1">AF129</strain>
    </source>
</reference>
<comment type="caution">
    <text evidence="1">The sequence shown here is derived from an EMBL/GenBank/DDBJ whole genome shotgun (WGS) entry which is preliminary data.</text>
</comment>
<accession>A0ABQ5JFW3</accession>
<sequence length="185" mass="20917">MQNILDRYLNSKSTVRYRISKKENISASTLQSAADAFDKDGMNAKVAVKTITAIAHYLHKTPGQVLDGIKEFIEKGEKTLAYAIEFTADDQTYSTSFEMEPLTDDNVQYVDNVGDVGVALVDIFKTHDGLIDGDKDQDDGFEAYYSEKDMLSDDNVRAWFLKLIEHSYPDAEITEFTNETEFLNK</sequence>
<evidence type="ECO:0000313" key="2">
    <source>
        <dbReference type="Proteomes" id="UP001055149"/>
    </source>
</evidence>